<proteinExistence type="predicted"/>
<feature type="domain" description="Methyltransferase type 11" evidence="2">
    <location>
        <begin position="48"/>
        <end position="146"/>
    </location>
</feature>
<comment type="caution">
    <text evidence="3">The sequence shown here is derived from an EMBL/GenBank/DDBJ whole genome shotgun (WGS) entry which is preliminary data.</text>
</comment>
<dbReference type="Pfam" id="PF08241">
    <property type="entry name" value="Methyltransf_11"/>
    <property type="match status" value="1"/>
</dbReference>
<dbReference type="InterPro" id="IPR050447">
    <property type="entry name" value="Erg6_SMT_methyltransf"/>
</dbReference>
<organism evidence="3 4">
    <name type="scientific">Megasphaera cerevisiae DSM 20462</name>
    <dbReference type="NCBI Taxonomy" id="1122219"/>
    <lineage>
        <taxon>Bacteria</taxon>
        <taxon>Bacillati</taxon>
        <taxon>Bacillota</taxon>
        <taxon>Negativicutes</taxon>
        <taxon>Veillonellales</taxon>
        <taxon>Veillonellaceae</taxon>
        <taxon>Megasphaera</taxon>
    </lineage>
</organism>
<dbReference type="EMBL" id="LEKT01000029">
    <property type="protein sequence ID" value="KMO86227.1"/>
    <property type="molecule type" value="Genomic_DNA"/>
</dbReference>
<dbReference type="Gene3D" id="3.40.50.150">
    <property type="entry name" value="Vaccinia Virus protein VP39"/>
    <property type="match status" value="1"/>
</dbReference>
<dbReference type="AlphaFoldDB" id="A0A0J6WWM4"/>
<dbReference type="STRING" id="39029.BSR42_05200"/>
<dbReference type="PANTHER" id="PTHR44068:SF11">
    <property type="entry name" value="GERANYL DIPHOSPHATE 2-C-METHYLTRANSFERASE"/>
    <property type="match status" value="1"/>
</dbReference>
<sequence length="205" mass="22930">MLHTLFQNFRTPTGRLGKVILFAMNRGHRPFWNWSWTDIPIPDHAHMLDIGCGAGGNIHTLLRQYPSVTVDGIDISEASVAYSQKTNAAYLGSRCTIRLGTAEQLPYEDNALDIITAFETIYFWPDLPRAFAEIYRILKSGGTFLIACEAGDPADTTWTKRIDGMVVYAPEELSRALQQAGFTPAMPQWHTKGLGTKPFRIIAKK</sequence>
<dbReference type="OrthoDB" id="9772751at2"/>
<dbReference type="FunCoup" id="A0A0J6WWM4">
    <property type="interactions" value="26"/>
</dbReference>
<dbReference type="CDD" id="cd02440">
    <property type="entry name" value="AdoMet_MTases"/>
    <property type="match status" value="1"/>
</dbReference>
<dbReference type="InParanoid" id="A0A0J6WWM4"/>
<dbReference type="Proteomes" id="UP000036503">
    <property type="component" value="Unassembled WGS sequence"/>
</dbReference>
<evidence type="ECO:0000313" key="3">
    <source>
        <dbReference type="EMBL" id="KMO86227.1"/>
    </source>
</evidence>
<keyword evidence="4" id="KW-1185">Reference proteome</keyword>
<dbReference type="RefSeq" id="WP_048514567.1">
    <property type="nucleotide sequence ID" value="NZ_FUXD01000030.1"/>
</dbReference>
<accession>A0A0J6WWM4</accession>
<reference evidence="3 4" key="1">
    <citation type="submission" date="2015-06" db="EMBL/GenBank/DDBJ databases">
        <title>Draft genome sequence of beer spoilage bacterium Megasphaera cerevisiae type strain 20462.</title>
        <authorList>
            <person name="Kutumbaka K."/>
            <person name="Pasmowitz J."/>
            <person name="Mategko J."/>
            <person name="Reyes D."/>
            <person name="Friedrich A."/>
            <person name="Han S."/>
            <person name="Martens-Habbena W."/>
            <person name="Neal-McKinney J."/>
            <person name="Janagama H.K."/>
            <person name="Nadala C."/>
            <person name="Samadpour M."/>
        </authorList>
    </citation>
    <scope>NUCLEOTIDE SEQUENCE [LARGE SCALE GENOMIC DNA]</scope>
    <source>
        <strain evidence="3 4">DSM 20462</strain>
    </source>
</reference>
<evidence type="ECO:0000313" key="4">
    <source>
        <dbReference type="Proteomes" id="UP000036503"/>
    </source>
</evidence>
<dbReference type="InterPro" id="IPR029063">
    <property type="entry name" value="SAM-dependent_MTases_sf"/>
</dbReference>
<evidence type="ECO:0000256" key="1">
    <source>
        <dbReference type="ARBA" id="ARBA00022679"/>
    </source>
</evidence>
<keyword evidence="1" id="KW-0808">Transferase</keyword>
<gene>
    <name evidence="3" type="ORF">AB840_09310</name>
</gene>
<evidence type="ECO:0000259" key="2">
    <source>
        <dbReference type="Pfam" id="PF08241"/>
    </source>
</evidence>
<protein>
    <recommendedName>
        <fullName evidence="2">Methyltransferase type 11 domain-containing protein</fullName>
    </recommendedName>
</protein>
<name>A0A0J6WWM4_9FIRM</name>
<dbReference type="GO" id="GO:0008757">
    <property type="term" value="F:S-adenosylmethionine-dependent methyltransferase activity"/>
    <property type="evidence" value="ECO:0007669"/>
    <property type="project" value="InterPro"/>
</dbReference>
<dbReference type="PANTHER" id="PTHR44068">
    <property type="entry name" value="ZGC:194242"/>
    <property type="match status" value="1"/>
</dbReference>
<dbReference type="InterPro" id="IPR013216">
    <property type="entry name" value="Methyltransf_11"/>
</dbReference>
<dbReference type="SUPFAM" id="SSF53335">
    <property type="entry name" value="S-adenosyl-L-methionine-dependent methyltransferases"/>
    <property type="match status" value="1"/>
</dbReference>
<dbReference type="PATRIC" id="fig|1122219.3.peg.1575"/>